<dbReference type="OrthoDB" id="76168at2759"/>
<accession>A0A485LMA5</accession>
<feature type="compositionally biased region" description="Basic and acidic residues" evidence="1">
    <location>
        <begin position="206"/>
        <end position="215"/>
    </location>
</feature>
<dbReference type="Proteomes" id="UP000332933">
    <property type="component" value="Unassembled WGS sequence"/>
</dbReference>
<sequence length="461" mass="51155">MVSHVVSLRWLKKAVGGSGETDAVKQLPRTSEQQMYPLQVKTRGSSSSSGNSIDGRRTPILSEHLDDLTPLSPQSWVQKIGSAMFQKIKIAPSTETPVVVVSATTTPKKMQFALDLAPVETRIAMPADDDDDRRDKLSATTRSNSLGQQSIEFIKVYCSPKRGGGGVPSPKIKPLPPDTRRKPPPRGTRYDRDDDGDLVEVDMDDEQRPTAEDSPTKQQLVRPPRDDVVPVLQSFFSKPKTTHDKGAHRRKSVHSVDNHIRRQEQYKRDLARQDELRAAAAAAATTNNNPDADDAAACRREVLRTHARSLKRQRMADVAAAKRVLQERRAHDLQCYDAARREWEGAFEDEVTILAAAFAKARHRIDDDDARPRTTAGLVVPEAQSHVARDVAMLPFQLRAQTAPHQDVVAVRSKTRHHQIVAAVEEQSRPPTSEASLDEYLGVTEPQDDLAPATTLDDDNE</sequence>
<keyword evidence="4" id="KW-1185">Reference proteome</keyword>
<proteinExistence type="predicted"/>
<evidence type="ECO:0000313" key="3">
    <source>
        <dbReference type="EMBL" id="VFT99839.1"/>
    </source>
</evidence>
<dbReference type="AlphaFoldDB" id="A0A485LMA5"/>
<reference evidence="3 4" key="1">
    <citation type="submission" date="2019-03" db="EMBL/GenBank/DDBJ databases">
        <authorList>
            <person name="Gaulin E."/>
            <person name="Dumas B."/>
        </authorList>
    </citation>
    <scope>NUCLEOTIDE SEQUENCE [LARGE SCALE GENOMIC DNA]</scope>
    <source>
        <strain evidence="3">CBS 568.67</strain>
    </source>
</reference>
<protein>
    <submittedName>
        <fullName evidence="3">Aste57867_23192 protein</fullName>
    </submittedName>
</protein>
<evidence type="ECO:0000256" key="1">
    <source>
        <dbReference type="SAM" id="MobiDB-lite"/>
    </source>
</evidence>
<feature type="region of interest" description="Disordered" evidence="1">
    <location>
        <begin position="123"/>
        <end position="144"/>
    </location>
</feature>
<feature type="region of interest" description="Disordered" evidence="1">
    <location>
        <begin position="19"/>
        <end position="58"/>
    </location>
</feature>
<reference evidence="2" key="2">
    <citation type="submission" date="2019-06" db="EMBL/GenBank/DDBJ databases">
        <title>Genomics analysis of Aphanomyces spp. identifies a new class of oomycete effector associated with host adaptation.</title>
        <authorList>
            <person name="Gaulin E."/>
        </authorList>
    </citation>
    <scope>NUCLEOTIDE SEQUENCE</scope>
    <source>
        <strain evidence="2">CBS 578.67</strain>
    </source>
</reference>
<gene>
    <name evidence="3" type="primary">Aste57867_23192</name>
    <name evidence="2" type="ORF">As57867_023121</name>
    <name evidence="3" type="ORF">ASTE57867_23192</name>
</gene>
<organism evidence="3 4">
    <name type="scientific">Aphanomyces stellatus</name>
    <dbReference type="NCBI Taxonomy" id="120398"/>
    <lineage>
        <taxon>Eukaryota</taxon>
        <taxon>Sar</taxon>
        <taxon>Stramenopiles</taxon>
        <taxon>Oomycota</taxon>
        <taxon>Saprolegniomycetes</taxon>
        <taxon>Saprolegniales</taxon>
        <taxon>Verrucalvaceae</taxon>
        <taxon>Aphanomyces</taxon>
    </lineage>
</organism>
<evidence type="ECO:0000313" key="2">
    <source>
        <dbReference type="EMBL" id="KAF0684847.1"/>
    </source>
</evidence>
<feature type="region of interest" description="Disordered" evidence="1">
    <location>
        <begin position="425"/>
        <end position="461"/>
    </location>
</feature>
<feature type="compositionally biased region" description="Acidic residues" evidence="1">
    <location>
        <begin position="193"/>
        <end position="205"/>
    </location>
</feature>
<dbReference type="EMBL" id="VJMH01007230">
    <property type="protein sequence ID" value="KAF0684847.1"/>
    <property type="molecule type" value="Genomic_DNA"/>
</dbReference>
<evidence type="ECO:0000313" key="4">
    <source>
        <dbReference type="Proteomes" id="UP000332933"/>
    </source>
</evidence>
<dbReference type="EMBL" id="CAADRA010007256">
    <property type="protein sequence ID" value="VFT99839.1"/>
    <property type="molecule type" value="Genomic_DNA"/>
</dbReference>
<name>A0A485LMA5_9STRA</name>
<feature type="region of interest" description="Disordered" evidence="1">
    <location>
        <begin position="159"/>
        <end position="256"/>
    </location>
</feature>